<sequence>MNKLTWSEVYQHRFEWAKSAHSKFMLNFDNDLYSTQEIKDQIFVAVYGPSQVGKTSLILELIGVLPEHHGKVQNVLRANRDYGKSATATVVRYRTSINNYWYINEVNSSSKNRKKLNNDEAKKELAEIRSKMEDMGGRYKIEEIDISIPEVYISNSRIKNKDIVIRDLPGVKAENDNEREFVSKVIKDKIEKSDLVLLVTTIDNMGLVVQPENLEIDNLQKWKVNPQRFKIIFTRFYSDDSSLKLCTQLYDSRGSIDIDDVRTHIQKQIHTLDSDFRSDVKSQLYALEVGDSWYKLLTDNKEEQQPLIDTRKVFFDELKEVIYSASNPIIRLCHGYQIGEISKNFKLEKNQEVNITLANLEKEISNINEEIRENNNIIDNYRKSINEEIETTNSQIKEIQNLYHKCNNVFSEASIEELYETVKESEQKNTTVLAGYLLQNIEKFKIKWDEIKRECIGSIDISQFPYLNDIDDVNSHLKNYNFKTYFFNDKFNNDLNKIKAILGNQLLTIRDSLKEHFSGYLDKIKIEINLRVSKYRNFIAKLEKRKIYLVKTKYILIQDKSSLEDKLKIFNYSRDLEIEHSEKFSVFVNNEFKVALKKLSGYAKKETDNITMLYWIMLIRQLNIDFKVVEGKNERKK</sequence>
<dbReference type="RefSeq" id="WP_299219742.1">
    <property type="nucleotide sequence ID" value="NZ_JBDGHN010000002.1"/>
</dbReference>
<feature type="coiled-coil region" evidence="1">
    <location>
        <begin position="111"/>
        <end position="138"/>
    </location>
</feature>
<evidence type="ECO:0000313" key="4">
    <source>
        <dbReference type="Proteomes" id="UP001461960"/>
    </source>
</evidence>
<dbReference type="Gene3D" id="3.40.50.300">
    <property type="entry name" value="P-loop containing nucleotide triphosphate hydrolases"/>
    <property type="match status" value="1"/>
</dbReference>
<gene>
    <name evidence="3" type="ORF">AAIR29_06410</name>
</gene>
<evidence type="ECO:0000259" key="2">
    <source>
        <dbReference type="Pfam" id="PF00350"/>
    </source>
</evidence>
<keyword evidence="1" id="KW-0175">Coiled coil</keyword>
<evidence type="ECO:0000313" key="3">
    <source>
        <dbReference type="EMBL" id="MEN2751263.1"/>
    </source>
</evidence>
<comment type="caution">
    <text evidence="3">The sequence shown here is derived from an EMBL/GenBank/DDBJ whole genome shotgun (WGS) entry which is preliminary data.</text>
</comment>
<evidence type="ECO:0000256" key="1">
    <source>
        <dbReference type="SAM" id="Coils"/>
    </source>
</evidence>
<dbReference type="InterPro" id="IPR045063">
    <property type="entry name" value="Dynamin_N"/>
</dbReference>
<organism evidence="3 4">
    <name type="scientific">Psychrobacter saeujeotis</name>
    <dbReference type="NCBI Taxonomy" id="3143436"/>
    <lineage>
        <taxon>Bacteria</taxon>
        <taxon>Pseudomonadati</taxon>
        <taxon>Pseudomonadota</taxon>
        <taxon>Gammaproteobacteria</taxon>
        <taxon>Moraxellales</taxon>
        <taxon>Moraxellaceae</taxon>
        <taxon>Psychrobacter</taxon>
    </lineage>
</organism>
<dbReference type="Pfam" id="PF00350">
    <property type="entry name" value="Dynamin_N"/>
    <property type="match status" value="1"/>
</dbReference>
<accession>A0ABU9X780</accession>
<reference evidence="3 4" key="1">
    <citation type="submission" date="2024-05" db="EMBL/GenBank/DDBJ databases">
        <authorList>
            <person name="Kim H.-Y."/>
            <person name="Kim E."/>
            <person name="Cai Y."/>
            <person name="Yang S.-M."/>
            <person name="Lee W."/>
        </authorList>
    </citation>
    <scope>NUCLEOTIDE SEQUENCE [LARGE SCALE GENOMIC DNA]</scope>
    <source>
        <strain evidence="3 4">FBL11</strain>
    </source>
</reference>
<keyword evidence="4" id="KW-1185">Reference proteome</keyword>
<dbReference type="SUPFAM" id="SSF52540">
    <property type="entry name" value="P-loop containing nucleoside triphosphate hydrolases"/>
    <property type="match status" value="1"/>
</dbReference>
<protein>
    <submittedName>
        <fullName evidence="3">Dynamin family protein</fullName>
    </submittedName>
</protein>
<dbReference type="Proteomes" id="UP001461960">
    <property type="component" value="Unassembled WGS sequence"/>
</dbReference>
<feature type="coiled-coil region" evidence="1">
    <location>
        <begin position="343"/>
        <end position="402"/>
    </location>
</feature>
<dbReference type="InterPro" id="IPR027417">
    <property type="entry name" value="P-loop_NTPase"/>
</dbReference>
<dbReference type="EMBL" id="JBDGHN010000002">
    <property type="protein sequence ID" value="MEN2751263.1"/>
    <property type="molecule type" value="Genomic_DNA"/>
</dbReference>
<name>A0ABU9X780_9GAMM</name>
<feature type="domain" description="Dynamin N-terminal" evidence="2">
    <location>
        <begin position="44"/>
        <end position="204"/>
    </location>
</feature>
<proteinExistence type="predicted"/>